<evidence type="ECO:0000313" key="3">
    <source>
        <dbReference type="EMBL" id="MUH71294.1"/>
    </source>
</evidence>
<dbReference type="PANTHER" id="PTHR38110:SF1">
    <property type="entry name" value="THIOESTERASE DOMAIN-CONTAINING PROTEIN"/>
    <property type="match status" value="1"/>
</dbReference>
<dbReference type="CDD" id="cd03445">
    <property type="entry name" value="Thioesterase_II_repeat2"/>
    <property type="match status" value="1"/>
</dbReference>
<protein>
    <submittedName>
        <fullName evidence="3">Thioesterase family protein</fullName>
    </submittedName>
</protein>
<dbReference type="SUPFAM" id="SSF54637">
    <property type="entry name" value="Thioesterase/thiol ester dehydrase-isomerase"/>
    <property type="match status" value="2"/>
</dbReference>
<dbReference type="Proteomes" id="UP000439994">
    <property type="component" value="Unassembled WGS sequence"/>
</dbReference>
<proteinExistence type="predicted"/>
<dbReference type="Pfam" id="PF20789">
    <property type="entry name" value="4HBT_3C"/>
    <property type="match status" value="1"/>
</dbReference>
<comment type="caution">
    <text evidence="3">The sequence shown here is derived from an EMBL/GenBank/DDBJ whole genome shotgun (WGS) entry which is preliminary data.</text>
</comment>
<dbReference type="InterPro" id="IPR049449">
    <property type="entry name" value="TesB_ACOT8-like_N"/>
</dbReference>
<dbReference type="Gene3D" id="2.40.160.210">
    <property type="entry name" value="Acyl-CoA thioesterase, double hotdog domain"/>
    <property type="match status" value="1"/>
</dbReference>
<evidence type="ECO:0000259" key="1">
    <source>
        <dbReference type="Pfam" id="PF13622"/>
    </source>
</evidence>
<feature type="domain" description="Acyl-CoA thioesterase-like N-terminal HotDog" evidence="1">
    <location>
        <begin position="21"/>
        <end position="106"/>
    </location>
</feature>
<dbReference type="InterPro" id="IPR049450">
    <property type="entry name" value="ACOT8-like_C"/>
</dbReference>
<feature type="domain" description="Acyl-CoA thioesterase-like C-terminal" evidence="2">
    <location>
        <begin position="133"/>
        <end position="263"/>
    </location>
</feature>
<sequence length="265" mass="29713">MDIESIFENFSEKQESYKLTIPDNWSQGRTVFGGLSAALAYQAAENLISDGRELRAFHCNFVGPLNVDEEVEVSAEVLRTGRNVTQILAKVIQNGQVGVMAQVCFGVSRESKLNHIDHPKHDMPIPKKAKFIPQIPKIVPKFIRHFDLALEKGSFSVGTKKDPEMHGWCRLSKAPSQMKMAYLIALMDAWPPTMFQMMKLPAPASTMSWDIEFIHPISEISPTDWLACVVKASHVNQGYGHEEADFWDQNGRLVALSRQVVAVFG</sequence>
<gene>
    <name evidence="3" type="ORF">GNP35_01560</name>
</gene>
<reference evidence="3 4" key="1">
    <citation type="submission" date="2019-11" db="EMBL/GenBank/DDBJ databases">
        <title>P. haliotis isolates from Z. marina roots.</title>
        <authorList>
            <person name="Cohen M."/>
            <person name="Jospin G."/>
            <person name="Eisen J.A."/>
            <person name="Coil D.A."/>
        </authorList>
    </citation>
    <scope>NUCLEOTIDE SEQUENCE [LARGE SCALE GENOMIC DNA]</scope>
    <source>
        <strain evidence="3 4">UCD-MCMsp1aY</strain>
    </source>
</reference>
<evidence type="ECO:0000259" key="2">
    <source>
        <dbReference type="Pfam" id="PF20789"/>
    </source>
</evidence>
<dbReference type="InterPro" id="IPR052389">
    <property type="entry name" value="Sec_Metab_Biosynth-Assoc"/>
</dbReference>
<evidence type="ECO:0000313" key="4">
    <source>
        <dbReference type="Proteomes" id="UP000439994"/>
    </source>
</evidence>
<dbReference type="CDD" id="cd03440">
    <property type="entry name" value="hot_dog"/>
    <property type="match status" value="1"/>
</dbReference>
<dbReference type="InterPro" id="IPR042171">
    <property type="entry name" value="Acyl-CoA_hotdog"/>
</dbReference>
<dbReference type="PANTHER" id="PTHR38110">
    <property type="entry name" value="CHROMOSOME 23, WHOLE GENOME SHOTGUN SEQUENCE"/>
    <property type="match status" value="1"/>
</dbReference>
<keyword evidence="4" id="KW-1185">Reference proteome</keyword>
<name>A0A6N8F555_9GAMM</name>
<dbReference type="Pfam" id="PF13622">
    <property type="entry name" value="4HBT_3"/>
    <property type="match status" value="1"/>
</dbReference>
<dbReference type="EMBL" id="WOCD01000001">
    <property type="protein sequence ID" value="MUH71294.1"/>
    <property type="molecule type" value="Genomic_DNA"/>
</dbReference>
<accession>A0A6N8F555</accession>
<dbReference type="AlphaFoldDB" id="A0A6N8F555"/>
<dbReference type="OrthoDB" id="7059210at2"/>
<dbReference type="InterPro" id="IPR029069">
    <property type="entry name" value="HotDog_dom_sf"/>
</dbReference>
<organism evidence="3 4">
    <name type="scientific">Psychrosphaera haliotis</name>
    <dbReference type="NCBI Taxonomy" id="555083"/>
    <lineage>
        <taxon>Bacteria</taxon>
        <taxon>Pseudomonadati</taxon>
        <taxon>Pseudomonadota</taxon>
        <taxon>Gammaproteobacteria</taxon>
        <taxon>Alteromonadales</taxon>
        <taxon>Pseudoalteromonadaceae</taxon>
        <taxon>Psychrosphaera</taxon>
    </lineage>
</organism>
<dbReference type="RefSeq" id="WP_155693897.1">
    <property type="nucleotide sequence ID" value="NZ_WOCD01000001.1"/>
</dbReference>